<accession>A0A5J4WGA7</accession>
<feature type="region of interest" description="Disordered" evidence="1">
    <location>
        <begin position="279"/>
        <end position="302"/>
    </location>
</feature>
<feature type="non-terminal residue" evidence="2">
    <location>
        <position position="1"/>
    </location>
</feature>
<protein>
    <submittedName>
        <fullName evidence="2">Uncharacterized protein</fullName>
    </submittedName>
</protein>
<feature type="compositionally biased region" description="Polar residues" evidence="1">
    <location>
        <begin position="279"/>
        <end position="292"/>
    </location>
</feature>
<dbReference type="EMBL" id="SNRW01002060">
    <property type="protein sequence ID" value="KAA6394050.1"/>
    <property type="molecule type" value="Genomic_DNA"/>
</dbReference>
<organism evidence="2 3">
    <name type="scientific">Streblomastix strix</name>
    <dbReference type="NCBI Taxonomy" id="222440"/>
    <lineage>
        <taxon>Eukaryota</taxon>
        <taxon>Metamonada</taxon>
        <taxon>Preaxostyla</taxon>
        <taxon>Oxymonadida</taxon>
        <taxon>Streblomastigidae</taxon>
        <taxon>Streblomastix</taxon>
    </lineage>
</organism>
<proteinExistence type="predicted"/>
<evidence type="ECO:0000313" key="2">
    <source>
        <dbReference type="EMBL" id="KAA6394050.1"/>
    </source>
</evidence>
<sequence length="804" mass="91986">YDETQDYYPGSADNSLVRKHHQGIKQRLDNQSPSNIQNTSSPLQRDQIQARQFLNKNKDSYIQKQIDIQQGIAYRKNQVILKNRKCELDKKKKAEEKRLQSQRQKLAEKLSEENAQGLRSSGGISLIRKFFFGCVGMQGLAVFEDILDSALYGMTVTSGIFYKEIMIEVGKDIFEIDQNESENIFNDLVEKGKEKLVDKRDKMKDKSKMDQTQQINQFNMERVKNAIETISRLFSLILNVAVTEQYSPVQTHFGSSHYHTIIEIKKLYEINENKQTQSLHSMPVGTRSSIHSDASRGSIESGEMRTYSRAEGIINQDPNEKIERNMYRKIVSQGLGLVTASARLIDFLHRMAISSSIFADALMISALPQRVKDLLSPKSSLCYGWTDTAILIPRVEAELRERQALVALRSVALREMKEYGFSALKLGQTLVNRETELTRRIVEARNEENENDSDEKNKKIGVIHRKYTSSGSFKNNQENEIGKGESKGQIRNVKLKQELKIQQRDQRLMLNAGRERMRDVLDMKNVLARAAILLLIATLQRANSGKVRSCILGYGLQSPPQTPLFNFHTKSRHHNIRNNQSNDLVSNTLKTWSQKELRVGKSMLGRKLTEFGSDRFEKYTTVSFVRRIYADTPLLWNREEWAQHACNQYYWSVQPYWQATDQLEKTAVAANNDIVKNSLQNISGFLSAFKGGQFPSAVEEIRRKNLHNSPNPTPTPSNSLTPTLSLSYRQVLTPTVQSIGSQFQIVEPEDDASEWAFGGHDEVNMSKTRKNETWQGKKEEWSNNLQQFFNILPDISSKPIHSGK</sequence>
<evidence type="ECO:0000313" key="3">
    <source>
        <dbReference type="Proteomes" id="UP000324800"/>
    </source>
</evidence>
<gene>
    <name evidence="2" type="ORF">EZS28_010426</name>
</gene>
<comment type="caution">
    <text evidence="2">The sequence shown here is derived from an EMBL/GenBank/DDBJ whole genome shotgun (WGS) entry which is preliminary data.</text>
</comment>
<dbReference type="Proteomes" id="UP000324800">
    <property type="component" value="Unassembled WGS sequence"/>
</dbReference>
<reference evidence="2 3" key="1">
    <citation type="submission" date="2019-03" db="EMBL/GenBank/DDBJ databases">
        <title>Single cell metagenomics reveals metabolic interactions within the superorganism composed of flagellate Streblomastix strix and complex community of Bacteroidetes bacteria on its surface.</title>
        <authorList>
            <person name="Treitli S.C."/>
            <person name="Kolisko M."/>
            <person name="Husnik F."/>
            <person name="Keeling P."/>
            <person name="Hampl V."/>
        </authorList>
    </citation>
    <scope>NUCLEOTIDE SEQUENCE [LARGE SCALE GENOMIC DNA]</scope>
    <source>
        <strain evidence="2">ST1C</strain>
    </source>
</reference>
<name>A0A5J4WGA7_9EUKA</name>
<evidence type="ECO:0000256" key="1">
    <source>
        <dbReference type="SAM" id="MobiDB-lite"/>
    </source>
</evidence>
<dbReference type="AlphaFoldDB" id="A0A5J4WGA7"/>